<name>A0A381Y5D5_9ZZZZ</name>
<dbReference type="SUPFAM" id="SSF51905">
    <property type="entry name" value="FAD/NAD(P)-binding domain"/>
    <property type="match status" value="1"/>
</dbReference>
<feature type="non-terminal residue" evidence="2">
    <location>
        <position position="251"/>
    </location>
</feature>
<gene>
    <name evidence="2" type="ORF">METZ01_LOCUS125170</name>
</gene>
<protein>
    <recommendedName>
        <fullName evidence="1">FAD-binding domain-containing protein</fullName>
    </recommendedName>
</protein>
<dbReference type="Pfam" id="PF01494">
    <property type="entry name" value="FAD_binding_3"/>
    <property type="match status" value="1"/>
</dbReference>
<dbReference type="InterPro" id="IPR036188">
    <property type="entry name" value="FAD/NAD-bd_sf"/>
</dbReference>
<accession>A0A381Y5D5</accession>
<dbReference type="EMBL" id="UINC01017443">
    <property type="protein sequence ID" value="SVA72316.1"/>
    <property type="molecule type" value="Genomic_DNA"/>
</dbReference>
<dbReference type="Gene3D" id="3.50.50.60">
    <property type="entry name" value="FAD/NAD(P)-binding domain"/>
    <property type="match status" value="1"/>
</dbReference>
<dbReference type="InterPro" id="IPR050407">
    <property type="entry name" value="Geranylgeranyl_reductase"/>
</dbReference>
<dbReference type="PANTHER" id="PTHR42685:SF22">
    <property type="entry name" value="CONDITIONED MEDIUM FACTOR RECEPTOR 1"/>
    <property type="match status" value="1"/>
</dbReference>
<organism evidence="2">
    <name type="scientific">marine metagenome</name>
    <dbReference type="NCBI Taxonomy" id="408172"/>
    <lineage>
        <taxon>unclassified sequences</taxon>
        <taxon>metagenomes</taxon>
        <taxon>ecological metagenomes</taxon>
    </lineage>
</organism>
<dbReference type="AlphaFoldDB" id="A0A381Y5D5"/>
<dbReference type="GO" id="GO:0071949">
    <property type="term" value="F:FAD binding"/>
    <property type="evidence" value="ECO:0007669"/>
    <property type="project" value="InterPro"/>
</dbReference>
<dbReference type="PRINTS" id="PR00420">
    <property type="entry name" value="RNGMNOXGNASE"/>
</dbReference>
<dbReference type="PANTHER" id="PTHR42685">
    <property type="entry name" value="GERANYLGERANYL DIPHOSPHATE REDUCTASE"/>
    <property type="match status" value="1"/>
</dbReference>
<sequence>MPQSASSSSTWDADAVVVGAGPAGSGTAAALAQLGHRVLLLEAGRFPRDKVCGDVLLPEVATAMTMLGTSLDELAPDAFTVEGCNFTTGSGLRVGADFVDLHGRKHLWRILPRRILDERLARYAERCGAQLRENQLLERVDWDSTKQLNVLQVKQRGHRVTYCAPVVVGADGAFSRVAASRGLAPMFGTQPRYSVALRAYTDHTASAPRFEVITNGQFERGCCWIVPVSTHRANVGVGLFDARHRPTRGEL</sequence>
<feature type="domain" description="FAD-binding" evidence="1">
    <location>
        <begin position="13"/>
        <end position="196"/>
    </location>
</feature>
<reference evidence="2" key="1">
    <citation type="submission" date="2018-05" db="EMBL/GenBank/DDBJ databases">
        <authorList>
            <person name="Lanie J.A."/>
            <person name="Ng W.-L."/>
            <person name="Kazmierczak K.M."/>
            <person name="Andrzejewski T.M."/>
            <person name="Davidsen T.M."/>
            <person name="Wayne K.J."/>
            <person name="Tettelin H."/>
            <person name="Glass J.I."/>
            <person name="Rusch D."/>
            <person name="Podicherti R."/>
            <person name="Tsui H.-C.T."/>
            <person name="Winkler M.E."/>
        </authorList>
    </citation>
    <scope>NUCLEOTIDE SEQUENCE</scope>
</reference>
<evidence type="ECO:0000313" key="2">
    <source>
        <dbReference type="EMBL" id="SVA72316.1"/>
    </source>
</evidence>
<proteinExistence type="predicted"/>
<evidence type="ECO:0000259" key="1">
    <source>
        <dbReference type="Pfam" id="PF01494"/>
    </source>
</evidence>
<dbReference type="InterPro" id="IPR002938">
    <property type="entry name" value="FAD-bd"/>
</dbReference>